<dbReference type="GO" id="GO:0004489">
    <property type="term" value="F:methylenetetrahydrofolate reductase [NAD(P)H] activity"/>
    <property type="evidence" value="ECO:0007669"/>
    <property type="project" value="InterPro"/>
</dbReference>
<reference evidence="14 15" key="1">
    <citation type="journal article" date="2014" name="BMC Genomics">
        <title>Comparison of environmental and isolate Sulfobacillus genomes reveals diverse carbon, sulfur, nitrogen, and hydrogen metabolisms.</title>
        <authorList>
            <person name="Justice N.B."/>
            <person name="Norman A."/>
            <person name="Brown C.T."/>
            <person name="Singh A."/>
            <person name="Thomas B.C."/>
            <person name="Banfield J.F."/>
        </authorList>
    </citation>
    <scope>NUCLEOTIDE SEQUENCE [LARGE SCALE GENOMIC DNA]</scope>
    <source>
        <strain evidence="14">AMDSBA4</strain>
    </source>
</reference>
<dbReference type="NCBIfam" id="NF006396">
    <property type="entry name" value="PRK08645.1"/>
    <property type="match status" value="1"/>
</dbReference>
<evidence type="ECO:0000256" key="11">
    <source>
        <dbReference type="ARBA" id="ARBA00023285"/>
    </source>
</evidence>
<keyword evidence="10" id="KW-0560">Oxidoreductase</keyword>
<dbReference type="GO" id="GO:0032259">
    <property type="term" value="P:methylation"/>
    <property type="evidence" value="ECO:0007669"/>
    <property type="project" value="UniProtKB-KW"/>
</dbReference>
<dbReference type="GO" id="GO:0005829">
    <property type="term" value="C:cytosol"/>
    <property type="evidence" value="ECO:0007669"/>
    <property type="project" value="TreeGrafter"/>
</dbReference>
<keyword evidence="4 12" id="KW-0489">Methyltransferase</keyword>
<protein>
    <submittedName>
        <fullName evidence="14">Bifunctional homocysteine S-methyltransferase/methylenetetrahydrofolate reductase</fullName>
    </submittedName>
</protein>
<evidence type="ECO:0000256" key="2">
    <source>
        <dbReference type="ARBA" id="ARBA00004777"/>
    </source>
</evidence>
<keyword evidence="5" id="KW-0285">Flavoprotein</keyword>
<feature type="domain" description="Hcy-binding" evidence="13">
    <location>
        <begin position="3"/>
        <end position="298"/>
    </location>
</feature>
<dbReference type="EMBL" id="PXYW01000007">
    <property type="protein sequence ID" value="PSR34751.1"/>
    <property type="molecule type" value="Genomic_DNA"/>
</dbReference>
<evidence type="ECO:0000256" key="12">
    <source>
        <dbReference type="PROSITE-ProRule" id="PRU00333"/>
    </source>
</evidence>
<accession>A0A2T2XJS1</accession>
<comment type="pathway">
    <text evidence="2">One-carbon metabolism; tetrahydrofolate interconversion.</text>
</comment>
<evidence type="ECO:0000256" key="10">
    <source>
        <dbReference type="ARBA" id="ARBA00023002"/>
    </source>
</evidence>
<comment type="similarity">
    <text evidence="3">Belongs to the vitamin-B12 dependent methionine synthase family.</text>
</comment>
<evidence type="ECO:0000256" key="5">
    <source>
        <dbReference type="ARBA" id="ARBA00022630"/>
    </source>
</evidence>
<keyword evidence="8 12" id="KW-0479">Metal-binding</keyword>
<evidence type="ECO:0000256" key="6">
    <source>
        <dbReference type="ARBA" id="ARBA00022679"/>
    </source>
</evidence>
<comment type="cofactor">
    <cofactor evidence="1">
        <name>FAD</name>
        <dbReference type="ChEBI" id="CHEBI:57692"/>
    </cofactor>
</comment>
<dbReference type="GO" id="GO:0046872">
    <property type="term" value="F:metal ion binding"/>
    <property type="evidence" value="ECO:0007669"/>
    <property type="project" value="UniProtKB-KW"/>
</dbReference>
<keyword evidence="7" id="KW-0949">S-adenosyl-L-methionine</keyword>
<comment type="caution">
    <text evidence="14">The sequence shown here is derived from an EMBL/GenBank/DDBJ whole genome shotgun (WGS) entry which is preliminary data.</text>
</comment>
<evidence type="ECO:0000256" key="1">
    <source>
        <dbReference type="ARBA" id="ARBA00001974"/>
    </source>
</evidence>
<evidence type="ECO:0000259" key="13">
    <source>
        <dbReference type="PROSITE" id="PS50970"/>
    </source>
</evidence>
<dbReference type="PROSITE" id="PS50970">
    <property type="entry name" value="HCY"/>
    <property type="match status" value="1"/>
</dbReference>
<dbReference type="GO" id="GO:0050667">
    <property type="term" value="P:homocysteine metabolic process"/>
    <property type="evidence" value="ECO:0007669"/>
    <property type="project" value="TreeGrafter"/>
</dbReference>
<dbReference type="Pfam" id="PF02574">
    <property type="entry name" value="S-methyl_trans"/>
    <property type="match status" value="1"/>
</dbReference>
<dbReference type="Pfam" id="PF02219">
    <property type="entry name" value="MTHFR"/>
    <property type="match status" value="1"/>
</dbReference>
<dbReference type="Gene3D" id="3.20.20.330">
    <property type="entry name" value="Homocysteine-binding-like domain"/>
    <property type="match status" value="1"/>
</dbReference>
<dbReference type="InterPro" id="IPR029041">
    <property type="entry name" value="FAD-linked_oxidoreductase-like"/>
</dbReference>
<dbReference type="Proteomes" id="UP000242972">
    <property type="component" value="Unassembled WGS sequence"/>
</dbReference>
<feature type="binding site" evidence="12">
    <location>
        <position position="215"/>
    </location>
    <ligand>
        <name>Zn(2+)</name>
        <dbReference type="ChEBI" id="CHEBI:29105"/>
    </ligand>
</feature>
<evidence type="ECO:0000313" key="15">
    <source>
        <dbReference type="Proteomes" id="UP000242972"/>
    </source>
</evidence>
<evidence type="ECO:0000256" key="7">
    <source>
        <dbReference type="ARBA" id="ARBA00022691"/>
    </source>
</evidence>
<keyword evidence="11" id="KW-0170">Cobalt</keyword>
<keyword evidence="6 12" id="KW-0808">Transferase</keyword>
<evidence type="ECO:0000256" key="3">
    <source>
        <dbReference type="ARBA" id="ARBA00010398"/>
    </source>
</evidence>
<sequence>MAAELGLRLRHGMVMVADGAIGTGLLANGASVHDLPLLPLQSPDSVFQLHLSYLEAGSQILETHTFQANASKLASLGLGADIFSLNRRATQIARHARDTHGEEAYIVGSLGPLATPVDPPWGTGTAYTDAVSMYQEAVSGLLAGGVDGFIVETMSDALTVQAAVEAIRRESSLPIIVTFAFSPMGTTLFGLSPEEAMDFVAALPGGPPDLVGANCGSGPAPLLDAILRMAPKAREQGIGLAAYPNAGEPTRRGDRIHYPASAEYVGNIAPALKSAGCVVIGGCCGTTPDHIRSISHALSSTATPEIEPWSTVTLHEGPSHETHENSAAPASLSDLFGKHFIISVELDPPRGVTVTRTLEAARRVHAAGADLINIGDSPMARVRMSSLATARLLQEQTGLQTIMHFTTRDRNLMGLQSDLLGAHALGIRNVLCLTGDPPGLGDYAHATAVYDLDSIGLVRVLKSFNQGQDALGQPIGASTHFVMGVGINPNSEDVKLEIERLRAKMDAGAHFLMSQPVYDPTILYRFFDQVPDITGIPLLLGVMPLVSYRQALYLHNEVPGIDIPSVILEQLAGSSEAAKVGMELALDLINQLGSLVAGVYLVPSYNRVDNLVPLIEYVRRTFDSAACAHP</sequence>
<dbReference type="CDD" id="cd00537">
    <property type="entry name" value="MTHFR"/>
    <property type="match status" value="1"/>
</dbReference>
<dbReference type="PANTHER" id="PTHR45833:SF1">
    <property type="entry name" value="METHIONINE SYNTHASE"/>
    <property type="match status" value="1"/>
</dbReference>
<dbReference type="InterPro" id="IPR003726">
    <property type="entry name" value="HCY_dom"/>
</dbReference>
<evidence type="ECO:0000313" key="14">
    <source>
        <dbReference type="EMBL" id="PSR34751.1"/>
    </source>
</evidence>
<organism evidence="14 15">
    <name type="scientific">Sulfobacillus benefaciens</name>
    <dbReference type="NCBI Taxonomy" id="453960"/>
    <lineage>
        <taxon>Bacteria</taxon>
        <taxon>Bacillati</taxon>
        <taxon>Bacillota</taxon>
        <taxon>Clostridia</taxon>
        <taxon>Eubacteriales</taxon>
        <taxon>Clostridiales Family XVII. Incertae Sedis</taxon>
        <taxon>Sulfobacillus</taxon>
    </lineage>
</organism>
<feature type="binding site" evidence="12">
    <location>
        <position position="283"/>
    </location>
    <ligand>
        <name>Zn(2+)</name>
        <dbReference type="ChEBI" id="CHEBI:29105"/>
    </ligand>
</feature>
<dbReference type="PANTHER" id="PTHR45833">
    <property type="entry name" value="METHIONINE SYNTHASE"/>
    <property type="match status" value="1"/>
</dbReference>
<dbReference type="AlphaFoldDB" id="A0A2T2XJS1"/>
<dbReference type="SUPFAM" id="SSF82282">
    <property type="entry name" value="Homocysteine S-methyltransferase"/>
    <property type="match status" value="1"/>
</dbReference>
<comment type="cofactor">
    <cofactor evidence="12">
        <name>Zn(2+)</name>
        <dbReference type="ChEBI" id="CHEBI:29105"/>
    </cofactor>
</comment>
<dbReference type="Gene3D" id="3.20.20.220">
    <property type="match status" value="1"/>
</dbReference>
<name>A0A2T2XJS1_9FIRM</name>
<dbReference type="InterPro" id="IPR003171">
    <property type="entry name" value="Mehydrof_redctse-like"/>
</dbReference>
<dbReference type="SUPFAM" id="SSF51730">
    <property type="entry name" value="FAD-linked oxidoreductase"/>
    <property type="match status" value="1"/>
</dbReference>
<evidence type="ECO:0000256" key="8">
    <source>
        <dbReference type="ARBA" id="ARBA00022723"/>
    </source>
</evidence>
<keyword evidence="12" id="KW-0862">Zinc</keyword>
<dbReference type="UniPathway" id="UPA00193"/>
<dbReference type="InterPro" id="IPR050554">
    <property type="entry name" value="Met_Synthase/Corrinoid"/>
</dbReference>
<evidence type="ECO:0000256" key="4">
    <source>
        <dbReference type="ARBA" id="ARBA00022603"/>
    </source>
</evidence>
<feature type="binding site" evidence="12">
    <location>
        <position position="284"/>
    </location>
    <ligand>
        <name>Zn(2+)</name>
        <dbReference type="ChEBI" id="CHEBI:29105"/>
    </ligand>
</feature>
<gene>
    <name evidence="14" type="ORF">C7B46_03915</name>
</gene>
<dbReference type="InterPro" id="IPR036589">
    <property type="entry name" value="HCY_dom_sf"/>
</dbReference>
<dbReference type="GO" id="GO:0008705">
    <property type="term" value="F:methionine synthase activity"/>
    <property type="evidence" value="ECO:0007669"/>
    <property type="project" value="TreeGrafter"/>
</dbReference>
<dbReference type="GO" id="GO:0035999">
    <property type="term" value="P:tetrahydrofolate interconversion"/>
    <property type="evidence" value="ECO:0007669"/>
    <property type="project" value="UniProtKB-UniPathway"/>
</dbReference>
<proteinExistence type="inferred from homology"/>
<evidence type="ECO:0000256" key="9">
    <source>
        <dbReference type="ARBA" id="ARBA00022827"/>
    </source>
</evidence>
<keyword evidence="9" id="KW-0274">FAD</keyword>